<name>A0AA85J8D9_TRIRE</name>
<dbReference type="InterPro" id="IPR030456">
    <property type="entry name" value="TF_fork_head_CS_2"/>
</dbReference>
<dbReference type="InterPro" id="IPR050211">
    <property type="entry name" value="FOX_domain-containing"/>
</dbReference>
<dbReference type="Gene3D" id="1.10.10.10">
    <property type="entry name" value="Winged helix-like DNA-binding domain superfamily/Winged helix DNA-binding domain"/>
    <property type="match status" value="1"/>
</dbReference>
<dbReference type="InterPro" id="IPR001766">
    <property type="entry name" value="Fork_head_dom"/>
</dbReference>
<dbReference type="InterPro" id="IPR036388">
    <property type="entry name" value="WH-like_DNA-bd_sf"/>
</dbReference>
<dbReference type="FunFam" id="1.10.10.10:FF:000016">
    <property type="entry name" value="Forkhead box protein I1"/>
    <property type="match status" value="1"/>
</dbReference>
<evidence type="ECO:0000256" key="4">
    <source>
        <dbReference type="ARBA" id="ARBA00023163"/>
    </source>
</evidence>
<dbReference type="GO" id="GO:0030154">
    <property type="term" value="P:cell differentiation"/>
    <property type="evidence" value="ECO:0007669"/>
    <property type="project" value="TreeGrafter"/>
</dbReference>
<organism evidence="9 10">
    <name type="scientific">Trichobilharzia regenti</name>
    <name type="common">Nasal bird schistosome</name>
    <dbReference type="NCBI Taxonomy" id="157069"/>
    <lineage>
        <taxon>Eukaryota</taxon>
        <taxon>Metazoa</taxon>
        <taxon>Spiralia</taxon>
        <taxon>Lophotrochozoa</taxon>
        <taxon>Platyhelminthes</taxon>
        <taxon>Trematoda</taxon>
        <taxon>Digenea</taxon>
        <taxon>Strigeidida</taxon>
        <taxon>Schistosomatoidea</taxon>
        <taxon>Schistosomatidae</taxon>
        <taxon>Trichobilharzia</taxon>
    </lineage>
</organism>
<evidence type="ECO:0000313" key="9">
    <source>
        <dbReference type="Proteomes" id="UP000050795"/>
    </source>
</evidence>
<dbReference type="GO" id="GO:0000978">
    <property type="term" value="F:RNA polymerase II cis-regulatory region sequence-specific DNA binding"/>
    <property type="evidence" value="ECO:0007669"/>
    <property type="project" value="TreeGrafter"/>
</dbReference>
<dbReference type="WBParaSite" id="TREG1_16950.1">
    <property type="protein sequence ID" value="TREG1_16950.1"/>
    <property type="gene ID" value="TREG1_16950"/>
</dbReference>
<dbReference type="InterPro" id="IPR036390">
    <property type="entry name" value="WH_DNA-bd_sf"/>
</dbReference>
<evidence type="ECO:0000256" key="5">
    <source>
        <dbReference type="ARBA" id="ARBA00023242"/>
    </source>
</evidence>
<keyword evidence="2" id="KW-0805">Transcription regulation</keyword>
<reference evidence="10" key="2">
    <citation type="submission" date="2023-11" db="UniProtKB">
        <authorList>
            <consortium name="WormBaseParasite"/>
        </authorList>
    </citation>
    <scope>IDENTIFICATION</scope>
</reference>
<proteinExistence type="predicted"/>
<keyword evidence="9" id="KW-1185">Reference proteome</keyword>
<feature type="DNA-binding region" description="Fork-head" evidence="6">
    <location>
        <begin position="184"/>
        <end position="278"/>
    </location>
</feature>
<reference evidence="9" key="1">
    <citation type="submission" date="2022-06" db="EMBL/GenBank/DDBJ databases">
        <authorList>
            <person name="Berger JAMES D."/>
            <person name="Berger JAMES D."/>
        </authorList>
    </citation>
    <scope>NUCLEOTIDE SEQUENCE [LARGE SCALE GENOMIC DNA]</scope>
</reference>
<accession>A0AA85J8D9</accession>
<dbReference type="CDD" id="cd20048">
    <property type="entry name" value="FH_FOXD4-like"/>
    <property type="match status" value="1"/>
</dbReference>
<keyword evidence="3 6" id="KW-0238">DNA-binding</keyword>
<keyword evidence="5 6" id="KW-0539">Nucleus</keyword>
<dbReference type="PANTHER" id="PTHR11829:SF402">
    <property type="entry name" value="FORK HEAD DOMAIN-CONTAINING PROTEIN FD3-RELATED"/>
    <property type="match status" value="1"/>
</dbReference>
<dbReference type="InterPro" id="IPR018122">
    <property type="entry name" value="TF_fork_head_CS_1"/>
</dbReference>
<dbReference type="PROSITE" id="PS00657">
    <property type="entry name" value="FORK_HEAD_1"/>
    <property type="match status" value="1"/>
</dbReference>
<evidence type="ECO:0000259" key="8">
    <source>
        <dbReference type="PROSITE" id="PS50039"/>
    </source>
</evidence>
<dbReference type="GO" id="GO:0009653">
    <property type="term" value="P:anatomical structure morphogenesis"/>
    <property type="evidence" value="ECO:0007669"/>
    <property type="project" value="TreeGrafter"/>
</dbReference>
<evidence type="ECO:0000256" key="2">
    <source>
        <dbReference type="ARBA" id="ARBA00023015"/>
    </source>
</evidence>
<dbReference type="SUPFAM" id="SSF46785">
    <property type="entry name" value="Winged helix' DNA-binding domain"/>
    <property type="match status" value="1"/>
</dbReference>
<dbReference type="PROSITE" id="PS00658">
    <property type="entry name" value="FORK_HEAD_2"/>
    <property type="match status" value="1"/>
</dbReference>
<evidence type="ECO:0000256" key="7">
    <source>
        <dbReference type="SAM" id="MobiDB-lite"/>
    </source>
</evidence>
<dbReference type="GO" id="GO:0000981">
    <property type="term" value="F:DNA-binding transcription factor activity, RNA polymerase II-specific"/>
    <property type="evidence" value="ECO:0007669"/>
    <property type="project" value="TreeGrafter"/>
</dbReference>
<sequence>MDKEYSKQYGNGLKYFPFFADMNTTDDTNNHNTVMQFHDFIHKTPTEYFNSMYSTNSDVPQIFTTGNNNSFNNLTNIPIQSVVNDCDMFETEAFAPSPLCTNNLGTCTTTTVNFYNSSNNSKIGNNRNSFQHHKRHQSSRENPDRIKKSKQSRVNKTVGSSSSSTSSANCIRLHNRGIRLHSVKPPYSYIALITMAILHSPQKHLTLGGICDFIMSNFPYYRERFPAWQNSIRHNLSLNDCFMKIPREPGNPGKGNYWTLDPNSMDMFDNGSFLRRRKRYKRISLESNGKTFFYNYSEFISTYSNSRSNTGRNRSTKNSSTTNATINNRSNITINRNNAEFKADEDHSQAIVNSPILSDTNINTDNNDFSDSMSLSNEVQLKRCPTNINNNGIYLSPNYAQEDGYLDKIICDKSATFTQYPSVHDSSMSSTSSSCVTPSSSLFVSPLSPGTLDKNLPLLFHSWFDSPNNCNTRNQENFKKPLSFNIDHILNSSKKSSQLDTVSLTGSTINDQNDNRNCLSSKQTDSSNVSFAHSTTLSTVSSPLSSCPPTVSYPLSILSAKKNSEISESVFSSSSISHKSYTDILLNLPSYTTVFNSAITGNDNFPSHEKSLHHTYFMQFLSNRKVNMTENSGNWNSSDPSNCLLPNVDVQLLSHFIQSFLQTNQIFS</sequence>
<evidence type="ECO:0000256" key="3">
    <source>
        <dbReference type="ARBA" id="ARBA00023125"/>
    </source>
</evidence>
<feature type="region of interest" description="Disordered" evidence="7">
    <location>
        <begin position="123"/>
        <end position="167"/>
    </location>
</feature>
<comment type="subcellular location">
    <subcellularLocation>
        <location evidence="1 6">Nucleus</location>
    </subcellularLocation>
</comment>
<dbReference type="SMART" id="SM00339">
    <property type="entry name" value="FH"/>
    <property type="match status" value="1"/>
</dbReference>
<feature type="region of interest" description="Disordered" evidence="7">
    <location>
        <begin position="304"/>
        <end position="329"/>
    </location>
</feature>
<protein>
    <recommendedName>
        <fullName evidence="8">Fork-head domain-containing protein</fullName>
    </recommendedName>
</protein>
<dbReference type="PRINTS" id="PR00053">
    <property type="entry name" value="FORKHEAD"/>
</dbReference>
<keyword evidence="4" id="KW-0804">Transcription</keyword>
<evidence type="ECO:0000313" key="10">
    <source>
        <dbReference type="WBParaSite" id="TREG1_16950.1"/>
    </source>
</evidence>
<dbReference type="GO" id="GO:0005634">
    <property type="term" value="C:nucleus"/>
    <property type="evidence" value="ECO:0007669"/>
    <property type="project" value="UniProtKB-SubCell"/>
</dbReference>
<evidence type="ECO:0000256" key="6">
    <source>
        <dbReference type="PROSITE-ProRule" id="PRU00089"/>
    </source>
</evidence>
<dbReference type="PANTHER" id="PTHR11829">
    <property type="entry name" value="FORKHEAD BOX PROTEIN"/>
    <property type="match status" value="1"/>
</dbReference>
<feature type="domain" description="Fork-head" evidence="8">
    <location>
        <begin position="184"/>
        <end position="278"/>
    </location>
</feature>
<dbReference type="Proteomes" id="UP000050795">
    <property type="component" value="Unassembled WGS sequence"/>
</dbReference>
<evidence type="ECO:0000256" key="1">
    <source>
        <dbReference type="ARBA" id="ARBA00004123"/>
    </source>
</evidence>
<dbReference type="PROSITE" id="PS50039">
    <property type="entry name" value="FORK_HEAD_3"/>
    <property type="match status" value="1"/>
</dbReference>
<dbReference type="Pfam" id="PF00250">
    <property type="entry name" value="Forkhead"/>
    <property type="match status" value="1"/>
</dbReference>
<dbReference type="AlphaFoldDB" id="A0AA85J8D9"/>